<gene>
    <name evidence="2" type="ORF">M9458_031094</name>
</gene>
<name>A0ABD0PR20_CIRMR</name>
<evidence type="ECO:0000256" key="1">
    <source>
        <dbReference type="ARBA" id="ARBA00023180"/>
    </source>
</evidence>
<reference evidence="2 3" key="1">
    <citation type="submission" date="2024-05" db="EMBL/GenBank/DDBJ databases">
        <title>Genome sequencing and assembly of Indian major carp, Cirrhinus mrigala (Hamilton, 1822).</title>
        <authorList>
            <person name="Mohindra V."/>
            <person name="Chowdhury L.M."/>
            <person name="Lal K."/>
            <person name="Jena J.K."/>
        </authorList>
    </citation>
    <scope>NUCLEOTIDE SEQUENCE [LARGE SCALE GENOMIC DNA]</scope>
    <source>
        <strain evidence="2">CM1030</strain>
        <tissue evidence="2">Blood</tissue>
    </source>
</reference>
<dbReference type="InterPro" id="IPR050726">
    <property type="entry name" value="mGluR"/>
</dbReference>
<dbReference type="InterPro" id="IPR028082">
    <property type="entry name" value="Peripla_BP_I"/>
</dbReference>
<keyword evidence="3" id="KW-1185">Reference proteome</keyword>
<dbReference type="Proteomes" id="UP001529510">
    <property type="component" value="Unassembled WGS sequence"/>
</dbReference>
<feature type="non-terminal residue" evidence="2">
    <location>
        <position position="1"/>
    </location>
</feature>
<protein>
    <recommendedName>
        <fullName evidence="4">MHC class I antigen</fullName>
    </recommendedName>
</protein>
<dbReference type="PANTHER" id="PTHR24060">
    <property type="entry name" value="METABOTROPIC GLUTAMATE RECEPTOR"/>
    <property type="match status" value="1"/>
</dbReference>
<proteinExistence type="predicted"/>
<comment type="caution">
    <text evidence="2">The sequence shown here is derived from an EMBL/GenBank/DDBJ whole genome shotgun (WGS) entry which is preliminary data.</text>
</comment>
<organism evidence="2 3">
    <name type="scientific">Cirrhinus mrigala</name>
    <name type="common">Mrigala</name>
    <dbReference type="NCBI Taxonomy" id="683832"/>
    <lineage>
        <taxon>Eukaryota</taxon>
        <taxon>Metazoa</taxon>
        <taxon>Chordata</taxon>
        <taxon>Craniata</taxon>
        <taxon>Vertebrata</taxon>
        <taxon>Euteleostomi</taxon>
        <taxon>Actinopterygii</taxon>
        <taxon>Neopterygii</taxon>
        <taxon>Teleostei</taxon>
        <taxon>Ostariophysi</taxon>
        <taxon>Cypriniformes</taxon>
        <taxon>Cyprinidae</taxon>
        <taxon>Labeoninae</taxon>
        <taxon>Labeonini</taxon>
        <taxon>Cirrhinus</taxon>
    </lineage>
</organism>
<sequence length="78" mass="9389">DGWADRYDVTDGYVREAAGGITIKLQSADVKWFDDYYLKLRPENNPRNPWFPEFWQHRFHCRLKGHPQENNKYNRTCG</sequence>
<dbReference type="AlphaFoldDB" id="A0ABD0PR20"/>
<keyword evidence="1" id="KW-0325">Glycoprotein</keyword>
<evidence type="ECO:0000313" key="2">
    <source>
        <dbReference type="EMBL" id="KAL0175126.1"/>
    </source>
</evidence>
<evidence type="ECO:0008006" key="4">
    <source>
        <dbReference type="Google" id="ProtNLM"/>
    </source>
</evidence>
<dbReference type="EMBL" id="JAMKFB020000015">
    <property type="protein sequence ID" value="KAL0175126.1"/>
    <property type="molecule type" value="Genomic_DNA"/>
</dbReference>
<dbReference type="SUPFAM" id="SSF53822">
    <property type="entry name" value="Periplasmic binding protein-like I"/>
    <property type="match status" value="1"/>
</dbReference>
<evidence type="ECO:0000313" key="3">
    <source>
        <dbReference type="Proteomes" id="UP001529510"/>
    </source>
</evidence>
<accession>A0ABD0PR20</accession>
<dbReference type="Gene3D" id="3.40.50.2300">
    <property type="match status" value="1"/>
</dbReference>
<feature type="non-terminal residue" evidence="2">
    <location>
        <position position="78"/>
    </location>
</feature>